<dbReference type="Gene3D" id="3.40.50.10180">
    <property type="entry name" value="Glycerate kinase, MOFRL-like N-terminal domain"/>
    <property type="match status" value="1"/>
</dbReference>
<dbReference type="FunFam" id="3.40.50.10180:FF:000001">
    <property type="entry name" value="Glycerate kinase"/>
    <property type="match status" value="1"/>
</dbReference>
<dbReference type="InterPro" id="IPR025286">
    <property type="entry name" value="MOFRL_assoc_dom"/>
</dbReference>
<comment type="catalytic activity">
    <reaction evidence="1">
        <text>(R)-glycerate + ATP = (2R)-3-phosphoglycerate + ADP + H(+)</text>
        <dbReference type="Rhea" id="RHEA:23516"/>
        <dbReference type="ChEBI" id="CHEBI:15378"/>
        <dbReference type="ChEBI" id="CHEBI:16659"/>
        <dbReference type="ChEBI" id="CHEBI:30616"/>
        <dbReference type="ChEBI" id="CHEBI:58272"/>
        <dbReference type="ChEBI" id="CHEBI:456216"/>
        <dbReference type="EC" id="2.7.1.31"/>
    </reaction>
</comment>
<dbReference type="Gene3D" id="3.40.1480.10">
    <property type="entry name" value="MOFRL domain"/>
    <property type="match status" value="1"/>
</dbReference>
<dbReference type="GO" id="GO:0005524">
    <property type="term" value="F:ATP binding"/>
    <property type="evidence" value="ECO:0007669"/>
    <property type="project" value="UniProtKB-KW"/>
</dbReference>
<gene>
    <name evidence="12" type="primary">LOC4816275</name>
</gene>
<protein>
    <recommendedName>
        <fullName evidence="4">Glycerate kinase</fullName>
        <ecNumber evidence="3">2.7.1.31</ecNumber>
    </recommendedName>
</protein>
<evidence type="ECO:0000256" key="1">
    <source>
        <dbReference type="ARBA" id="ARBA00000694"/>
    </source>
</evidence>
<keyword evidence="7 12" id="KW-0418">Kinase</keyword>
<dbReference type="InterPro" id="IPR039760">
    <property type="entry name" value="MOFRL_protein"/>
</dbReference>
<evidence type="ECO:0000256" key="2">
    <source>
        <dbReference type="ARBA" id="ARBA00005393"/>
    </source>
</evidence>
<keyword evidence="8" id="KW-0067">ATP-binding</keyword>
<evidence type="ECO:0000256" key="7">
    <source>
        <dbReference type="ARBA" id="ARBA00022777"/>
    </source>
</evidence>
<dbReference type="Pfam" id="PF05161">
    <property type="entry name" value="MOFRL"/>
    <property type="match status" value="1"/>
</dbReference>
<dbReference type="GO" id="GO:0008887">
    <property type="term" value="F:glycerate kinase activity"/>
    <property type="evidence" value="ECO:0007669"/>
    <property type="project" value="UniProtKB-EC"/>
</dbReference>
<dbReference type="PANTHER" id="PTHR12227">
    <property type="entry name" value="GLYCERATE KINASE"/>
    <property type="match status" value="1"/>
</dbReference>
<evidence type="ECO:0000256" key="8">
    <source>
        <dbReference type="ARBA" id="ARBA00022840"/>
    </source>
</evidence>
<dbReference type="InParanoid" id="A0A6I8UIA5"/>
<dbReference type="GO" id="GO:0005737">
    <property type="term" value="C:cytoplasm"/>
    <property type="evidence" value="ECO:0007669"/>
    <property type="project" value="TreeGrafter"/>
</dbReference>
<comment type="similarity">
    <text evidence="2">Belongs to the glycerate kinase type-2 family.</text>
</comment>
<feature type="domain" description="MOFRL" evidence="9">
    <location>
        <begin position="385"/>
        <end position="497"/>
    </location>
</feature>
<evidence type="ECO:0000256" key="3">
    <source>
        <dbReference type="ARBA" id="ARBA00012101"/>
    </source>
</evidence>
<keyword evidence="11" id="KW-1185">Reference proteome</keyword>
<sequence length="504" mass="54477">MAKRQTWEHMRQVFAQAVNAVHPEKIFADFQSFDLRPQRIENCGGICIKLNGEQHDISGKKCHIVGFGKAVLGMANKVHMDLGKYSAGGVLSVPVNTLRQFQELIQTADGLRTDCGRTDQHIGKGLAVYEGAPNNLPDETALRAAEAIKELAQKMTPQDVLFVFVSGGGSALLPLPRAPLNLTDKRNIADKLMRRGASIQELNTVRIACSDIKGGRLARFAGNAGLLVTFVLSDIIGDPLELIACGPTIQPVSGESAVAVLKRHQVWEELSAEVQNVFEVSDKQDNPLLPKHKVYVVGSNAIATSTAAQQAAKLGYIPCVLSCSVQGDVAQVADDYQRLLKGIQEARQYGLCEEQLKKKYAFGEDSFQGFKAALEQHLSSKMPLLLICGGEPVIKVTGQGVGGRSQHLALLMSQTLHRDKTLPDCTFLSAGTDGIDGPTDAAGAFGDSSVIDSFLANHTLDELAEILRNCDSYNFYRNLSGGQYHVHTGHTGTNVMDLHLLVVP</sequence>
<feature type="domain" description="MOFRL-associated" evidence="10">
    <location>
        <begin position="9"/>
        <end position="279"/>
    </location>
</feature>
<dbReference type="InterPro" id="IPR037035">
    <property type="entry name" value="GK-like_C_sf"/>
</dbReference>
<proteinExistence type="inferred from homology"/>
<dbReference type="Pfam" id="PF13660">
    <property type="entry name" value="DUF4147"/>
    <property type="match status" value="1"/>
</dbReference>
<evidence type="ECO:0000256" key="5">
    <source>
        <dbReference type="ARBA" id="ARBA00022679"/>
    </source>
</evidence>
<evidence type="ECO:0000313" key="11">
    <source>
        <dbReference type="Proteomes" id="UP000001819"/>
    </source>
</evidence>
<dbReference type="InterPro" id="IPR007835">
    <property type="entry name" value="MOFRL"/>
</dbReference>
<evidence type="ECO:0000256" key="4">
    <source>
        <dbReference type="ARBA" id="ARBA00020720"/>
    </source>
</evidence>
<dbReference type="KEGG" id="dpo:4816275"/>
<keyword evidence="6" id="KW-0547">Nucleotide-binding</keyword>
<evidence type="ECO:0000259" key="10">
    <source>
        <dbReference type="Pfam" id="PF13660"/>
    </source>
</evidence>
<keyword evidence="5" id="KW-0808">Transferase</keyword>
<dbReference type="Proteomes" id="UP000001819">
    <property type="component" value="Chromosome 4"/>
</dbReference>
<accession>A0A6I8UIA5</accession>
<evidence type="ECO:0000259" key="9">
    <source>
        <dbReference type="Pfam" id="PF05161"/>
    </source>
</evidence>
<reference evidence="12" key="1">
    <citation type="submission" date="2025-08" db="UniProtKB">
        <authorList>
            <consortium name="RefSeq"/>
        </authorList>
    </citation>
    <scope>IDENTIFICATION</scope>
    <source>
        <strain evidence="12">MV-25-SWS-2005</strain>
        <tissue evidence="12">Whole body</tissue>
    </source>
</reference>
<dbReference type="AlphaFoldDB" id="A0A6I8UIA5"/>
<dbReference type="InterPro" id="IPR038614">
    <property type="entry name" value="GK_N_sf"/>
</dbReference>
<dbReference type="SUPFAM" id="SSF82544">
    <property type="entry name" value="GckA/TtuD-like"/>
    <property type="match status" value="1"/>
</dbReference>
<dbReference type="PANTHER" id="PTHR12227:SF0">
    <property type="entry name" value="GLYCERATE KINASE"/>
    <property type="match status" value="1"/>
</dbReference>
<dbReference type="FunCoup" id="A0A6I8UIA5">
    <property type="interactions" value="292"/>
</dbReference>
<evidence type="ECO:0000313" key="12">
    <source>
        <dbReference type="RefSeq" id="XP_001355976.2"/>
    </source>
</evidence>
<dbReference type="RefSeq" id="XP_001355976.2">
    <property type="nucleotide sequence ID" value="XM_001355940.4"/>
</dbReference>
<dbReference type="EC" id="2.7.1.31" evidence="3"/>
<evidence type="ECO:0000256" key="6">
    <source>
        <dbReference type="ARBA" id="ARBA00022741"/>
    </source>
</evidence>
<name>A0A6I8UIA5_DROPS</name>
<organism evidence="11 12">
    <name type="scientific">Drosophila pseudoobscura pseudoobscura</name>
    <name type="common">Fruit fly</name>
    <dbReference type="NCBI Taxonomy" id="46245"/>
    <lineage>
        <taxon>Eukaryota</taxon>
        <taxon>Metazoa</taxon>
        <taxon>Ecdysozoa</taxon>
        <taxon>Arthropoda</taxon>
        <taxon>Hexapoda</taxon>
        <taxon>Insecta</taxon>
        <taxon>Pterygota</taxon>
        <taxon>Neoptera</taxon>
        <taxon>Endopterygota</taxon>
        <taxon>Diptera</taxon>
        <taxon>Brachycera</taxon>
        <taxon>Muscomorpha</taxon>
        <taxon>Ephydroidea</taxon>
        <taxon>Drosophilidae</taxon>
        <taxon>Drosophila</taxon>
        <taxon>Sophophora</taxon>
    </lineage>
</organism>